<evidence type="ECO:0000313" key="1">
    <source>
        <dbReference type="EMBL" id="KAG7535910.1"/>
    </source>
</evidence>
<dbReference type="EMBL" id="JABELV010000067">
    <property type="protein sequence ID" value="KAG7535910.1"/>
    <property type="molecule type" value="Genomic_DNA"/>
</dbReference>
<dbReference type="Proteomes" id="UP000812966">
    <property type="component" value="Unassembled WGS sequence"/>
</dbReference>
<sequence>MYLQRYEAAEGKLITARNAPKSTRVRNDGVWCSDPSREILELIFHAINAYMALVRGILNLQACAGINGIKTPPHICLAMNWGAARKIMAEKAKLWSGFAAFIRNERLLPEIVCLGASGRVTAQPEHALGLRVVRMNPTNGRPEVVSTIHIEQGVQPPADANYEEPHDSTDS</sequence>
<gene>
    <name evidence="1" type="ORF">FFLO_03581</name>
</gene>
<name>A0A8K0JKE3_9TREE</name>
<reference evidence="1" key="1">
    <citation type="submission" date="2020-04" db="EMBL/GenBank/DDBJ databases">
        <title>Analysis of mating type loci in Filobasidium floriforme.</title>
        <authorList>
            <person name="Nowrousian M."/>
        </authorList>
    </citation>
    <scope>NUCLEOTIDE SEQUENCE</scope>
    <source>
        <strain evidence="1">CBS 6242</strain>
    </source>
</reference>
<organism evidence="1 2">
    <name type="scientific">Filobasidium floriforme</name>
    <dbReference type="NCBI Taxonomy" id="5210"/>
    <lineage>
        <taxon>Eukaryota</taxon>
        <taxon>Fungi</taxon>
        <taxon>Dikarya</taxon>
        <taxon>Basidiomycota</taxon>
        <taxon>Agaricomycotina</taxon>
        <taxon>Tremellomycetes</taxon>
        <taxon>Filobasidiales</taxon>
        <taxon>Filobasidiaceae</taxon>
        <taxon>Filobasidium</taxon>
    </lineage>
</organism>
<evidence type="ECO:0000313" key="2">
    <source>
        <dbReference type="Proteomes" id="UP000812966"/>
    </source>
</evidence>
<keyword evidence="2" id="KW-1185">Reference proteome</keyword>
<comment type="caution">
    <text evidence="1">The sequence shown here is derived from an EMBL/GenBank/DDBJ whole genome shotgun (WGS) entry which is preliminary data.</text>
</comment>
<protein>
    <submittedName>
        <fullName evidence="1">Uncharacterized protein</fullName>
    </submittedName>
</protein>
<proteinExistence type="predicted"/>
<accession>A0A8K0JKE3</accession>
<dbReference type="AlphaFoldDB" id="A0A8K0JKE3"/>